<name>A0A1G4RZZ6_9CAUL</name>
<dbReference type="InterPro" id="IPR000843">
    <property type="entry name" value="HTH_LacI"/>
</dbReference>
<dbReference type="PANTHER" id="PTHR30146">
    <property type="entry name" value="LACI-RELATED TRANSCRIPTIONAL REPRESSOR"/>
    <property type="match status" value="1"/>
</dbReference>
<evidence type="ECO:0000256" key="3">
    <source>
        <dbReference type="ARBA" id="ARBA00023125"/>
    </source>
</evidence>
<evidence type="ECO:0000313" key="6">
    <source>
        <dbReference type="EMBL" id="SCW61629.1"/>
    </source>
</evidence>
<dbReference type="SUPFAM" id="SSF47413">
    <property type="entry name" value="lambda repressor-like DNA-binding domains"/>
    <property type="match status" value="1"/>
</dbReference>
<dbReference type="PROSITE" id="PS00356">
    <property type="entry name" value="HTH_LACI_1"/>
    <property type="match status" value="1"/>
</dbReference>
<dbReference type="SUPFAM" id="SSF53822">
    <property type="entry name" value="Periplasmic binding protein-like I"/>
    <property type="match status" value="1"/>
</dbReference>
<keyword evidence="4" id="KW-0804">Transcription</keyword>
<protein>
    <submittedName>
        <fullName evidence="6">Transcriptional regulator, LacI family</fullName>
    </submittedName>
</protein>
<dbReference type="GO" id="GO:0000976">
    <property type="term" value="F:transcription cis-regulatory region binding"/>
    <property type="evidence" value="ECO:0007669"/>
    <property type="project" value="TreeGrafter"/>
</dbReference>
<dbReference type="Proteomes" id="UP000199150">
    <property type="component" value="Unassembled WGS sequence"/>
</dbReference>
<dbReference type="SMART" id="SM00354">
    <property type="entry name" value="HTH_LACI"/>
    <property type="match status" value="1"/>
</dbReference>
<keyword evidence="7" id="KW-1185">Reference proteome</keyword>
<proteinExistence type="predicted"/>
<accession>A0A1G4RZZ6</accession>
<evidence type="ECO:0000256" key="2">
    <source>
        <dbReference type="ARBA" id="ARBA00023015"/>
    </source>
</evidence>
<feature type="domain" description="HTH lacI-type" evidence="5">
    <location>
        <begin position="4"/>
        <end position="58"/>
    </location>
</feature>
<sequence length="339" mass="35274">MRRATLNDVAKEADVSIASASRAINGLDNVAEGVRTRVLEAAAKLKYIPHGGARSLALARTNTIGLLLPDIYGEFFSEIIRGVDVAARARGLHLLVSGSHGDVKEAVAAILAMSGRVDGLLVMSPFVDSQDLGAVFPVSLPLVTIASRIGQSGYGAITVDNYAGGKLAVEHLLAQGCTRLAHISGPESNFEAQERKRGFATAVATAGSKIAPVTIHEGDFTEESGFRCVKDILAAADGGAPLPDGIFVGNDMMALGALFALKEGGLSVPDDIALVGFDDVPIARFAQPALSTLRVGVYELGRRGLELLADALANPDAEPAEGIVISPELVIRESSKRTG</sequence>
<dbReference type="OrthoDB" id="128688at2"/>
<dbReference type="Gene3D" id="3.40.50.2300">
    <property type="match status" value="2"/>
</dbReference>
<reference evidence="7" key="1">
    <citation type="submission" date="2016-10" db="EMBL/GenBank/DDBJ databases">
        <authorList>
            <person name="Varghese N."/>
            <person name="Submissions S."/>
        </authorList>
    </citation>
    <scope>NUCLEOTIDE SEQUENCE [LARGE SCALE GENOMIC DNA]</scope>
    <source>
        <strain evidence="7">CGMCC 1.3431</strain>
    </source>
</reference>
<dbReference type="CDD" id="cd01392">
    <property type="entry name" value="HTH_LacI"/>
    <property type="match status" value="1"/>
</dbReference>
<dbReference type="InterPro" id="IPR010982">
    <property type="entry name" value="Lambda_DNA-bd_dom_sf"/>
</dbReference>
<keyword evidence="2" id="KW-0805">Transcription regulation</keyword>
<keyword evidence="3" id="KW-0238">DNA-binding</keyword>
<evidence type="ECO:0000313" key="7">
    <source>
        <dbReference type="Proteomes" id="UP000199150"/>
    </source>
</evidence>
<dbReference type="InterPro" id="IPR028082">
    <property type="entry name" value="Peripla_BP_I"/>
</dbReference>
<gene>
    <name evidence="6" type="ORF">SAMN02927928_2238</name>
</gene>
<organism evidence="6 7">
    <name type="scientific">Asticcacaulis taihuensis</name>
    <dbReference type="NCBI Taxonomy" id="260084"/>
    <lineage>
        <taxon>Bacteria</taxon>
        <taxon>Pseudomonadati</taxon>
        <taxon>Pseudomonadota</taxon>
        <taxon>Alphaproteobacteria</taxon>
        <taxon>Caulobacterales</taxon>
        <taxon>Caulobacteraceae</taxon>
        <taxon>Asticcacaulis</taxon>
    </lineage>
</organism>
<dbReference type="Pfam" id="PF00356">
    <property type="entry name" value="LacI"/>
    <property type="match status" value="1"/>
</dbReference>
<dbReference type="InterPro" id="IPR046335">
    <property type="entry name" value="LacI/GalR-like_sensor"/>
</dbReference>
<dbReference type="PROSITE" id="PS50932">
    <property type="entry name" value="HTH_LACI_2"/>
    <property type="match status" value="1"/>
</dbReference>
<dbReference type="EMBL" id="FMTS01000003">
    <property type="protein sequence ID" value="SCW61629.1"/>
    <property type="molecule type" value="Genomic_DNA"/>
</dbReference>
<evidence type="ECO:0000256" key="4">
    <source>
        <dbReference type="ARBA" id="ARBA00023163"/>
    </source>
</evidence>
<dbReference type="AlphaFoldDB" id="A0A1G4RZZ6"/>
<evidence type="ECO:0000256" key="1">
    <source>
        <dbReference type="ARBA" id="ARBA00022491"/>
    </source>
</evidence>
<evidence type="ECO:0000259" key="5">
    <source>
        <dbReference type="PROSITE" id="PS50932"/>
    </source>
</evidence>
<keyword evidence="1" id="KW-0678">Repressor</keyword>
<dbReference type="RefSeq" id="WP_090648282.1">
    <property type="nucleotide sequence ID" value="NZ_CBCRYE010000001.1"/>
</dbReference>
<dbReference type="PANTHER" id="PTHR30146:SF151">
    <property type="entry name" value="HTH-TYPE TRANSCRIPTIONAL REPRESSOR CYTR"/>
    <property type="match status" value="1"/>
</dbReference>
<dbReference type="Pfam" id="PF13377">
    <property type="entry name" value="Peripla_BP_3"/>
    <property type="match status" value="1"/>
</dbReference>
<dbReference type="GO" id="GO:0003700">
    <property type="term" value="F:DNA-binding transcription factor activity"/>
    <property type="evidence" value="ECO:0007669"/>
    <property type="project" value="TreeGrafter"/>
</dbReference>
<dbReference type="STRING" id="260084.SAMN02927928_2238"/>
<dbReference type="Gene3D" id="1.10.260.40">
    <property type="entry name" value="lambda repressor-like DNA-binding domains"/>
    <property type="match status" value="1"/>
</dbReference>
<dbReference type="CDD" id="cd06267">
    <property type="entry name" value="PBP1_LacI_sugar_binding-like"/>
    <property type="match status" value="1"/>
</dbReference>